<dbReference type="PROSITE" id="PS50005">
    <property type="entry name" value="TPR"/>
    <property type="match status" value="2"/>
</dbReference>
<evidence type="ECO:0000313" key="7">
    <source>
        <dbReference type="EMBL" id="PKD44128.1"/>
    </source>
</evidence>
<feature type="domain" description="Protein kinase" evidence="6">
    <location>
        <begin position="81"/>
        <end position="370"/>
    </location>
</feature>
<dbReference type="CDD" id="cd14014">
    <property type="entry name" value="STKc_PknB_like"/>
    <property type="match status" value="1"/>
</dbReference>
<dbReference type="RefSeq" id="WP_101071419.1">
    <property type="nucleotide sequence ID" value="NZ_PISP01000001.1"/>
</dbReference>
<dbReference type="Proteomes" id="UP000233398">
    <property type="component" value="Unassembled WGS sequence"/>
</dbReference>
<dbReference type="InterPro" id="IPR008271">
    <property type="entry name" value="Ser/Thr_kinase_AS"/>
</dbReference>
<evidence type="ECO:0000256" key="2">
    <source>
        <dbReference type="ARBA" id="ARBA00022741"/>
    </source>
</evidence>
<dbReference type="EMBL" id="PISP01000001">
    <property type="protein sequence ID" value="PKD44128.1"/>
    <property type="molecule type" value="Genomic_DNA"/>
</dbReference>
<accession>A0A2N0VIZ6</accession>
<keyword evidence="5" id="KW-0802">TPR repeat</keyword>
<evidence type="ECO:0000256" key="5">
    <source>
        <dbReference type="PROSITE-ProRule" id="PRU00339"/>
    </source>
</evidence>
<keyword evidence="8" id="KW-1185">Reference proteome</keyword>
<dbReference type="GO" id="GO:0005524">
    <property type="term" value="F:ATP binding"/>
    <property type="evidence" value="ECO:0007669"/>
    <property type="project" value="UniProtKB-KW"/>
</dbReference>
<organism evidence="7 8">
    <name type="scientific">Rhodohalobacter barkolensis</name>
    <dbReference type="NCBI Taxonomy" id="2053187"/>
    <lineage>
        <taxon>Bacteria</taxon>
        <taxon>Pseudomonadati</taxon>
        <taxon>Balneolota</taxon>
        <taxon>Balneolia</taxon>
        <taxon>Balneolales</taxon>
        <taxon>Balneolaceae</taxon>
        <taxon>Rhodohalobacter</taxon>
    </lineage>
</organism>
<dbReference type="SUPFAM" id="SSF48452">
    <property type="entry name" value="TPR-like"/>
    <property type="match status" value="2"/>
</dbReference>
<evidence type="ECO:0000259" key="6">
    <source>
        <dbReference type="PROSITE" id="PS50011"/>
    </source>
</evidence>
<evidence type="ECO:0000256" key="4">
    <source>
        <dbReference type="ARBA" id="ARBA00022840"/>
    </source>
</evidence>
<reference evidence="7 8" key="1">
    <citation type="submission" date="2017-11" db="EMBL/GenBank/DDBJ databases">
        <title>Rhodohalobacter 15182 sp. nov., isolated from a salt lake.</title>
        <authorList>
            <person name="Han S."/>
        </authorList>
    </citation>
    <scope>NUCLEOTIDE SEQUENCE [LARGE SCALE GENOMIC DNA]</scope>
    <source>
        <strain evidence="7 8">15182</strain>
    </source>
</reference>
<dbReference type="OrthoDB" id="9813021at2"/>
<dbReference type="PANTHER" id="PTHR43289">
    <property type="entry name" value="MITOGEN-ACTIVATED PROTEIN KINASE KINASE KINASE 20-RELATED"/>
    <property type="match status" value="1"/>
</dbReference>
<feature type="repeat" description="TPR" evidence="5">
    <location>
        <begin position="483"/>
        <end position="516"/>
    </location>
</feature>
<sequence>MSGNDKWHIIKKIFNEAIELEDSKRENFIEKSCEEDTYLINEVWSLIKASKHPSPIDQSIAPLTAGVFETKNLCGKKIGSYKILKEIDHGGMGTVYLAERDDGHFEQRVALKLLKNGFSTTRQIQQFVAERQILATLNHDHIARLLDGGVTEDGQPWFAMEHVEGLPIDLYCDKHRLNLKERLSLFMDVCNAVQYAHHKLIIHRDLKPSNILVTDSGSIKLLDFGIAKVLNPDELHGIRTDEITKGLMPLTPEYATPEQTLNHPITVASDIYQLGIILYELLTGKRPYKVEGRTAERIKESVCKTIPIPPSSALNTKEDLSELSHIQSEKKLEKELRGDLDAIILKTLRKEPEKRYHSVGQFTADIKRYLKEYPVKARQDSVVYRSHKFIQRNKLGVVSFSAIILMSFIYLVTVTNHSQQIETALNQAQTEAEKSEQIINYMMGMFKSGNPTENLGETVTANMLLNRGIEQADQLRDQPGIQAQMYDVIGRAYRELGEYEKAYPLLNKSLEIWKEHQPESDLTLADAYYNLGTVLHHMGDYRESDINFKKAVQIYEQKPGLESTEYASSLYAIASVRTVQRDYETAEAYHKRALKMRLQLPDEDPANIGASYEGLGVTLFQSGQPEDAMEMLQNAYNIYRDHYRRDHPETAQLLITRSRVLQHFEKTDQAEKDLKEALEIYKSVYGENHTETGVAKKALGDFYQSTGKYALAESLYQELLNSIAQTNEDSHPLKRPVLQALSRLYMETGNYQAAEPTLRKTVQLLESVLNPNHPRLSSARRELGLCLTNLGNFEDAEFQLLKSLTSIQNRSENRGYQQEEIAESLEALVELYEQWGNSEKMTTYSNHLAQLSEVN</sequence>
<keyword evidence="4" id="KW-0067">ATP-binding</keyword>
<dbReference type="PROSITE" id="PS50011">
    <property type="entry name" value="PROTEIN_KINASE_DOM"/>
    <property type="match status" value="1"/>
</dbReference>
<dbReference type="PANTHER" id="PTHR43289:SF34">
    <property type="entry name" value="SERINE_THREONINE-PROTEIN KINASE YBDM-RELATED"/>
    <property type="match status" value="1"/>
</dbReference>
<evidence type="ECO:0000256" key="1">
    <source>
        <dbReference type="ARBA" id="ARBA00022679"/>
    </source>
</evidence>
<dbReference type="InterPro" id="IPR000719">
    <property type="entry name" value="Prot_kinase_dom"/>
</dbReference>
<dbReference type="Pfam" id="PF00069">
    <property type="entry name" value="Pkinase"/>
    <property type="match status" value="1"/>
</dbReference>
<dbReference type="GO" id="GO:0004674">
    <property type="term" value="F:protein serine/threonine kinase activity"/>
    <property type="evidence" value="ECO:0007669"/>
    <property type="project" value="TreeGrafter"/>
</dbReference>
<dbReference type="InterPro" id="IPR011990">
    <property type="entry name" value="TPR-like_helical_dom_sf"/>
</dbReference>
<dbReference type="SMART" id="SM00220">
    <property type="entry name" value="S_TKc"/>
    <property type="match status" value="1"/>
</dbReference>
<comment type="caution">
    <text evidence="7">The sequence shown here is derived from an EMBL/GenBank/DDBJ whole genome shotgun (WGS) entry which is preliminary data.</text>
</comment>
<protein>
    <recommendedName>
        <fullName evidence="6">Protein kinase domain-containing protein</fullName>
    </recommendedName>
</protein>
<dbReference type="InterPro" id="IPR019734">
    <property type="entry name" value="TPR_rpt"/>
</dbReference>
<dbReference type="SUPFAM" id="SSF56112">
    <property type="entry name" value="Protein kinase-like (PK-like)"/>
    <property type="match status" value="1"/>
</dbReference>
<dbReference type="SMART" id="SM00028">
    <property type="entry name" value="TPR"/>
    <property type="match status" value="8"/>
</dbReference>
<dbReference type="PROSITE" id="PS00108">
    <property type="entry name" value="PROTEIN_KINASE_ST"/>
    <property type="match status" value="1"/>
</dbReference>
<gene>
    <name evidence="7" type="ORF">CWD77_01265</name>
</gene>
<name>A0A2N0VIZ6_9BACT</name>
<dbReference type="Pfam" id="PF13424">
    <property type="entry name" value="TPR_12"/>
    <property type="match status" value="4"/>
</dbReference>
<dbReference type="InterPro" id="IPR011009">
    <property type="entry name" value="Kinase-like_dom_sf"/>
</dbReference>
<proteinExistence type="predicted"/>
<dbReference type="Gene3D" id="3.30.200.20">
    <property type="entry name" value="Phosphorylase Kinase, domain 1"/>
    <property type="match status" value="1"/>
</dbReference>
<dbReference type="Gene3D" id="1.10.510.10">
    <property type="entry name" value="Transferase(Phosphotransferase) domain 1"/>
    <property type="match status" value="1"/>
</dbReference>
<feature type="repeat" description="TPR" evidence="5">
    <location>
        <begin position="525"/>
        <end position="558"/>
    </location>
</feature>
<dbReference type="AlphaFoldDB" id="A0A2N0VIZ6"/>
<keyword evidence="3" id="KW-0418">Kinase</keyword>
<evidence type="ECO:0000313" key="8">
    <source>
        <dbReference type="Proteomes" id="UP000233398"/>
    </source>
</evidence>
<dbReference type="Gene3D" id="1.25.40.10">
    <property type="entry name" value="Tetratricopeptide repeat domain"/>
    <property type="match status" value="3"/>
</dbReference>
<keyword evidence="2" id="KW-0547">Nucleotide-binding</keyword>
<keyword evidence="1" id="KW-0808">Transferase</keyword>
<evidence type="ECO:0000256" key="3">
    <source>
        <dbReference type="ARBA" id="ARBA00022777"/>
    </source>
</evidence>